<comment type="cofactor">
    <cofactor evidence="7">
        <name>Mg(2+)</name>
        <dbReference type="ChEBI" id="CHEBI:18420"/>
    </cofactor>
</comment>
<feature type="transmembrane region" description="Helical" evidence="8">
    <location>
        <begin position="75"/>
        <end position="91"/>
    </location>
</feature>
<evidence type="ECO:0000256" key="5">
    <source>
        <dbReference type="ARBA" id="ARBA00022989"/>
    </source>
</evidence>
<keyword evidence="7" id="KW-0479">Metal-binding</keyword>
<dbReference type="Proteomes" id="UP000655287">
    <property type="component" value="Unassembled WGS sequence"/>
</dbReference>
<evidence type="ECO:0000256" key="4">
    <source>
        <dbReference type="ARBA" id="ARBA00022692"/>
    </source>
</evidence>
<dbReference type="GO" id="GO:0016780">
    <property type="term" value="F:phosphotransferase activity, for other substituted phosphate groups"/>
    <property type="evidence" value="ECO:0007669"/>
    <property type="project" value="InterPro"/>
</dbReference>
<dbReference type="GO" id="GO:0005886">
    <property type="term" value="C:plasma membrane"/>
    <property type="evidence" value="ECO:0007669"/>
    <property type="project" value="UniProtKB-SubCell"/>
</dbReference>
<keyword evidence="3" id="KW-0808">Transferase</keyword>
<dbReference type="EMBL" id="BOOU01000052">
    <property type="protein sequence ID" value="GII78710.1"/>
    <property type="molecule type" value="Genomic_DNA"/>
</dbReference>
<dbReference type="GO" id="GO:0009103">
    <property type="term" value="P:lipopolysaccharide biosynthetic process"/>
    <property type="evidence" value="ECO:0007669"/>
    <property type="project" value="TreeGrafter"/>
</dbReference>
<dbReference type="InterPro" id="IPR000715">
    <property type="entry name" value="Glycosyl_transferase_4"/>
</dbReference>
<dbReference type="PANTHER" id="PTHR22926">
    <property type="entry name" value="PHOSPHO-N-ACETYLMURAMOYL-PENTAPEPTIDE-TRANSFERASE"/>
    <property type="match status" value="1"/>
</dbReference>
<dbReference type="Pfam" id="PF00953">
    <property type="entry name" value="Glycos_transf_4"/>
    <property type="match status" value="1"/>
</dbReference>
<name>A0A919R7K2_9ACTN</name>
<feature type="transmembrane region" description="Helical" evidence="8">
    <location>
        <begin position="48"/>
        <end position="68"/>
    </location>
</feature>
<dbReference type="GO" id="GO:0044038">
    <property type="term" value="P:cell wall macromolecule biosynthetic process"/>
    <property type="evidence" value="ECO:0007669"/>
    <property type="project" value="TreeGrafter"/>
</dbReference>
<feature type="binding site" evidence="7">
    <location>
        <position position="204"/>
    </location>
    <ligand>
        <name>Mg(2+)</name>
        <dbReference type="ChEBI" id="CHEBI:18420"/>
    </ligand>
</feature>
<accession>A0A919R7K2</accession>
<evidence type="ECO:0000313" key="9">
    <source>
        <dbReference type="EMBL" id="GII78710.1"/>
    </source>
</evidence>
<feature type="transmembrane region" description="Helical" evidence="8">
    <location>
        <begin position="129"/>
        <end position="146"/>
    </location>
</feature>
<proteinExistence type="predicted"/>
<feature type="transmembrane region" description="Helical" evidence="8">
    <location>
        <begin position="176"/>
        <end position="193"/>
    </location>
</feature>
<keyword evidence="2" id="KW-1003">Cell membrane</keyword>
<sequence>MNTASLLAAALAALALSAAAVRPLGRLAWRLGMIDRPTGGHKRHPRPVPYLGGVALALGALVPLPLVAGLPERRIAAVVCGALIVGLVGLIDDARPLSPVTKLAVQGAAATGVVLNGVSVPLTGGWADGPVTLLWVVLLTNSFNFLDNMDGALASVLTVSAALLAAAAFATGRPGPGLLLTALCYACLGFLLHNWPPAKIFLGDCGSLFAGFLFSCSAVLLTDGQPPVAALGGLLLPTFVATVDTVMVVWHRARIGQSQLQGGHDHLSHRLRAAGFGERQVALALAGTAAIAGTAHFAMVTGRLSPPVTTAAGIGVAAVLVVLARRLRAPDPDLSHTPTFDISERR</sequence>
<comment type="caution">
    <text evidence="9">The sequence shown here is derived from an EMBL/GenBank/DDBJ whole genome shotgun (WGS) entry which is preliminary data.</text>
</comment>
<feature type="transmembrane region" description="Helical" evidence="8">
    <location>
        <begin position="281"/>
        <end position="298"/>
    </location>
</feature>
<evidence type="ECO:0000256" key="7">
    <source>
        <dbReference type="PIRSR" id="PIRSR600715-1"/>
    </source>
</evidence>
<dbReference type="PANTHER" id="PTHR22926:SF3">
    <property type="entry name" value="UNDECAPRENYL-PHOSPHATE ALPHA-N-ACETYLGLUCOSAMINYL 1-PHOSPHATE TRANSFERASE"/>
    <property type="match status" value="1"/>
</dbReference>
<gene>
    <name evidence="9" type="ORF">Sru01_36920</name>
</gene>
<evidence type="ECO:0000256" key="3">
    <source>
        <dbReference type="ARBA" id="ARBA00022679"/>
    </source>
</evidence>
<keyword evidence="7" id="KW-0460">Magnesium</keyword>
<keyword evidence="4 8" id="KW-0812">Transmembrane</keyword>
<reference evidence="9" key="1">
    <citation type="submission" date="2021-01" db="EMBL/GenBank/DDBJ databases">
        <title>Whole genome shotgun sequence of Sphaerisporangium rufum NBRC 109079.</title>
        <authorList>
            <person name="Komaki H."/>
            <person name="Tamura T."/>
        </authorList>
    </citation>
    <scope>NUCLEOTIDE SEQUENCE</scope>
    <source>
        <strain evidence="9">NBRC 109079</strain>
    </source>
</reference>
<dbReference type="RefSeq" id="WP_203987648.1">
    <property type="nucleotide sequence ID" value="NZ_BOOU01000052.1"/>
</dbReference>
<protein>
    <recommendedName>
        <fullName evidence="11">Undecaprenyl/decaprenyl-phosphate alpha-N-acetylglucosaminyl 1-phosphate transferase</fullName>
    </recommendedName>
</protein>
<dbReference type="CDD" id="cd06853">
    <property type="entry name" value="GT_WecA_like"/>
    <property type="match status" value="1"/>
</dbReference>
<feature type="transmembrane region" description="Helical" evidence="8">
    <location>
        <begin position="228"/>
        <end position="250"/>
    </location>
</feature>
<keyword evidence="6 8" id="KW-0472">Membrane</keyword>
<feature type="transmembrane region" description="Helical" evidence="8">
    <location>
        <begin position="200"/>
        <end position="222"/>
    </location>
</feature>
<keyword evidence="10" id="KW-1185">Reference proteome</keyword>
<evidence type="ECO:0000256" key="8">
    <source>
        <dbReference type="SAM" id="Phobius"/>
    </source>
</evidence>
<evidence type="ECO:0000256" key="1">
    <source>
        <dbReference type="ARBA" id="ARBA00004651"/>
    </source>
</evidence>
<feature type="transmembrane region" description="Helical" evidence="8">
    <location>
        <begin position="304"/>
        <end position="324"/>
    </location>
</feature>
<organism evidence="9 10">
    <name type="scientific">Sphaerisporangium rufum</name>
    <dbReference type="NCBI Taxonomy" id="1381558"/>
    <lineage>
        <taxon>Bacteria</taxon>
        <taxon>Bacillati</taxon>
        <taxon>Actinomycetota</taxon>
        <taxon>Actinomycetes</taxon>
        <taxon>Streptosporangiales</taxon>
        <taxon>Streptosporangiaceae</taxon>
        <taxon>Sphaerisporangium</taxon>
    </lineage>
</organism>
<evidence type="ECO:0000256" key="2">
    <source>
        <dbReference type="ARBA" id="ARBA00022475"/>
    </source>
</evidence>
<evidence type="ECO:0008006" key="11">
    <source>
        <dbReference type="Google" id="ProtNLM"/>
    </source>
</evidence>
<feature type="transmembrane region" description="Helical" evidence="8">
    <location>
        <begin position="153"/>
        <end position="170"/>
    </location>
</feature>
<dbReference type="GO" id="GO:0046872">
    <property type="term" value="F:metal ion binding"/>
    <property type="evidence" value="ECO:0007669"/>
    <property type="project" value="UniProtKB-KW"/>
</dbReference>
<comment type="subcellular location">
    <subcellularLocation>
        <location evidence="1">Cell membrane</location>
        <topology evidence="1">Multi-pass membrane protein</topology>
    </subcellularLocation>
</comment>
<evidence type="ECO:0000256" key="6">
    <source>
        <dbReference type="ARBA" id="ARBA00023136"/>
    </source>
</evidence>
<keyword evidence="5 8" id="KW-1133">Transmembrane helix</keyword>
<evidence type="ECO:0000313" key="10">
    <source>
        <dbReference type="Proteomes" id="UP000655287"/>
    </source>
</evidence>
<dbReference type="AlphaFoldDB" id="A0A919R7K2"/>
<dbReference type="GO" id="GO:0071555">
    <property type="term" value="P:cell wall organization"/>
    <property type="evidence" value="ECO:0007669"/>
    <property type="project" value="TreeGrafter"/>
</dbReference>
<feature type="binding site" evidence="7">
    <location>
        <position position="144"/>
    </location>
    <ligand>
        <name>Mg(2+)</name>
        <dbReference type="ChEBI" id="CHEBI:18420"/>
    </ligand>
</feature>